<accession>A0A8J7HHY1</accession>
<protein>
    <submittedName>
        <fullName evidence="2">DUF2993 domain-containing protein</fullName>
    </submittedName>
</protein>
<dbReference type="Pfam" id="PF11209">
    <property type="entry name" value="LmeA"/>
    <property type="match status" value="1"/>
</dbReference>
<name>A0A8J7HHY1_9CYAN</name>
<evidence type="ECO:0000313" key="3">
    <source>
        <dbReference type="Proteomes" id="UP000599391"/>
    </source>
</evidence>
<evidence type="ECO:0000313" key="2">
    <source>
        <dbReference type="EMBL" id="MBH8555582.1"/>
    </source>
</evidence>
<comment type="caution">
    <text evidence="2">The sequence shown here is derived from an EMBL/GenBank/DDBJ whole genome shotgun (WGS) entry which is preliminary data.</text>
</comment>
<dbReference type="AlphaFoldDB" id="A0A8J7HHY1"/>
<dbReference type="InterPro" id="IPR021373">
    <property type="entry name" value="DUF2993"/>
</dbReference>
<keyword evidence="1" id="KW-0175">Coiled coil</keyword>
<sequence length="253" mass="28267">MPDKQRLEEQLISQEAERRLSNQLDEAEQIDVDVQTDLLQLVQGHADGVSFAAKGLVLKENIHVQEIKLQTDSISVNPLSAIFGQIELNEPVNAVARVVMTEADINCALDSEFVRSLVQKFQLDLDGQSVSFELQNIQLFLPSDGKIGFKGTILIKENSSTQLLGVVGIVIPRTDSQPIRIESIKCTEKEGLSIELIAAFMQKIKELAKLPYFTWEDIAFRVQNMEVSKESLTIILEANVQQLSSSEIDFLLK</sequence>
<feature type="coiled-coil region" evidence="1">
    <location>
        <begin position="4"/>
        <end position="33"/>
    </location>
</feature>
<reference evidence="2 3" key="1">
    <citation type="journal article" date="2021" name="Int. J. Syst. Evol. Microbiol.">
        <title>Amazonocrinis nigriterrae gen. nov., sp. nov., Atlanticothrix silvestris gen. nov., sp. nov. and Dendronalium phyllosphericum gen. nov., sp. nov., nostocacean cyanobacteria from Brazilian environments.</title>
        <authorList>
            <person name="Alvarenga D.O."/>
            <person name="Andreote A.P.D."/>
            <person name="Branco L.H.Z."/>
            <person name="Delbaje E."/>
            <person name="Cruz R.B."/>
            <person name="Varani A.M."/>
            <person name="Fiore M.F."/>
        </authorList>
    </citation>
    <scope>NUCLEOTIDE SEQUENCE [LARGE SCALE GENOMIC DNA]</scope>
    <source>
        <strain evidence="2 3">CENA357</strain>
    </source>
</reference>
<gene>
    <name evidence="2" type="ORF">I8751_25210</name>
</gene>
<dbReference type="Proteomes" id="UP000599391">
    <property type="component" value="Unassembled WGS sequence"/>
</dbReference>
<evidence type="ECO:0000256" key="1">
    <source>
        <dbReference type="SAM" id="Coils"/>
    </source>
</evidence>
<dbReference type="EMBL" id="JAECZB010000096">
    <property type="protein sequence ID" value="MBH8555582.1"/>
    <property type="molecule type" value="Genomic_DNA"/>
</dbReference>
<proteinExistence type="predicted"/>
<keyword evidence="3" id="KW-1185">Reference proteome</keyword>
<organism evidence="2 3">
    <name type="scientific">Atlanticothrix silvestris CENA357</name>
    <dbReference type="NCBI Taxonomy" id="1725252"/>
    <lineage>
        <taxon>Bacteria</taxon>
        <taxon>Bacillati</taxon>
        <taxon>Cyanobacteriota</taxon>
        <taxon>Cyanophyceae</taxon>
        <taxon>Nostocales</taxon>
        <taxon>Nodulariaceae</taxon>
        <taxon>Atlanticothrix</taxon>
        <taxon>Atlanticothrix silvestris</taxon>
    </lineage>
</organism>